<feature type="transmembrane region" description="Helical" evidence="1">
    <location>
        <begin position="70"/>
        <end position="90"/>
    </location>
</feature>
<feature type="transmembrane region" description="Helical" evidence="1">
    <location>
        <begin position="251"/>
        <end position="267"/>
    </location>
</feature>
<comment type="caution">
    <text evidence="2">The sequence shown here is derived from an EMBL/GenBank/DDBJ whole genome shotgun (WGS) entry which is preliminary data.</text>
</comment>
<feature type="transmembrane region" description="Helical" evidence="1">
    <location>
        <begin position="195"/>
        <end position="213"/>
    </location>
</feature>
<accession>A0A4S1WJ57</accession>
<dbReference type="AlphaFoldDB" id="A0A4S1WJ57"/>
<dbReference type="Proteomes" id="UP000309848">
    <property type="component" value="Unassembled WGS sequence"/>
</dbReference>
<evidence type="ECO:0000256" key="1">
    <source>
        <dbReference type="SAM" id="Phobius"/>
    </source>
</evidence>
<organism evidence="2 3">
    <name type="scientific">Sphingomonas naasensis</name>
    <dbReference type="NCBI Taxonomy" id="1344951"/>
    <lineage>
        <taxon>Bacteria</taxon>
        <taxon>Pseudomonadati</taxon>
        <taxon>Pseudomonadota</taxon>
        <taxon>Alphaproteobacteria</taxon>
        <taxon>Sphingomonadales</taxon>
        <taxon>Sphingomonadaceae</taxon>
        <taxon>Sphingomonas</taxon>
    </lineage>
</organism>
<sequence length="281" mass="28509">MRRRGAAIGQDARTPLRVGATKGEGRMRADAVNRHALAYGAGAIGMGAVGLAFADFALQWQPVPPALAGNAPLAVASALVLIAGGALVVVRRTAFWGAALLAAWFGLWVVALHLPRVLAAPTGALVGALLGPAEIGTMSAAGAQLALVSRGGAAGWLRAAPRIVFGLCALIFGLSHFVYADFTAAMVPGWIPGKLFWAWATGAGHVAAGLALVGGIRVRLAATLLAAMTGSFVLLVHAPRIVADPASQLEWTMGCAAWLIAGSAWVMRTAGGAGAMRTAGR</sequence>
<feature type="transmembrane region" description="Helical" evidence="1">
    <location>
        <begin position="36"/>
        <end position="58"/>
    </location>
</feature>
<keyword evidence="3" id="KW-1185">Reference proteome</keyword>
<dbReference type="OrthoDB" id="116843at2"/>
<evidence type="ECO:0000313" key="3">
    <source>
        <dbReference type="Proteomes" id="UP000309848"/>
    </source>
</evidence>
<keyword evidence="1" id="KW-0472">Membrane</keyword>
<reference evidence="2 3" key="1">
    <citation type="submission" date="2019-04" db="EMBL/GenBank/DDBJ databases">
        <title>Sphingomonas psychrotolerans sp. nov., isolated from soil in the Tianshan Mountains, Xinjiang, China.</title>
        <authorList>
            <person name="Luo Y."/>
            <person name="Sheng H."/>
        </authorList>
    </citation>
    <scope>NUCLEOTIDE SEQUENCE [LARGE SCALE GENOMIC DNA]</scope>
    <source>
        <strain evidence="2 3">KIS18-15</strain>
    </source>
</reference>
<protein>
    <submittedName>
        <fullName evidence="2">DoxX family membrane protein</fullName>
    </submittedName>
</protein>
<evidence type="ECO:0000313" key="2">
    <source>
        <dbReference type="EMBL" id="TGX43149.1"/>
    </source>
</evidence>
<name>A0A4S1WJ57_9SPHN</name>
<gene>
    <name evidence="2" type="ORF">E5A74_08180</name>
</gene>
<feature type="transmembrane region" description="Helical" evidence="1">
    <location>
        <begin position="126"/>
        <end position="147"/>
    </location>
</feature>
<proteinExistence type="predicted"/>
<feature type="transmembrane region" description="Helical" evidence="1">
    <location>
        <begin position="95"/>
        <end position="114"/>
    </location>
</feature>
<keyword evidence="1" id="KW-1133">Transmembrane helix</keyword>
<dbReference type="EMBL" id="SRXU01000003">
    <property type="protein sequence ID" value="TGX43149.1"/>
    <property type="molecule type" value="Genomic_DNA"/>
</dbReference>
<feature type="transmembrane region" description="Helical" evidence="1">
    <location>
        <begin position="159"/>
        <end position="180"/>
    </location>
</feature>
<keyword evidence="1" id="KW-0812">Transmembrane</keyword>
<feature type="transmembrane region" description="Helical" evidence="1">
    <location>
        <begin position="220"/>
        <end position="239"/>
    </location>
</feature>